<evidence type="ECO:0000256" key="1">
    <source>
        <dbReference type="ARBA" id="ARBA00022723"/>
    </source>
</evidence>
<dbReference type="Proteomes" id="UP000321379">
    <property type="component" value="Unassembled WGS sequence"/>
</dbReference>
<reference evidence="6 7" key="1">
    <citation type="submission" date="2019-08" db="EMBL/GenBank/DDBJ databases">
        <title>Bacterial whole genome sequence for Glaciihabitans sp. CHu50b-6-2.</title>
        <authorList>
            <person name="Jin L."/>
        </authorList>
    </citation>
    <scope>NUCLEOTIDE SEQUENCE [LARGE SCALE GENOMIC DNA]</scope>
    <source>
        <strain evidence="6 7">CHu50b-6-2</strain>
    </source>
</reference>
<keyword evidence="3" id="KW-0408">Iron</keyword>
<gene>
    <name evidence="6" type="ORF">FVP33_11455</name>
</gene>
<comment type="similarity">
    <text evidence="4">Belongs to the cyclic nucleotide phosphodiesterase class-III family.</text>
</comment>
<feature type="domain" description="Calcineurin-like phosphoesterase" evidence="5">
    <location>
        <begin position="14"/>
        <end position="210"/>
    </location>
</feature>
<dbReference type="InterPro" id="IPR029052">
    <property type="entry name" value="Metallo-depent_PP-like"/>
</dbReference>
<sequence length="304" mass="33030">MTQFGQHPSPTHVIAHLSDTHFLGGERPLYGKVRTHENLLRALAQLEQSGARPEAIVFTGDLADLAEPDAYVRLREIVEPAAERMGAQIVWVMGNHDERLQFATQLLGDVPAGVDVPSQDRVYHFGGLRIIVLDSTVPGYHHGDLADDQLVWLARELDTPAPHGTLLALHHPPIPTPLALMALLELRGQDRLAGVIRGTDVRGILAGHLHYTTHSLFAGVPVSVAAATCYTMDLSAPVNHLSGVDGSQAFNLVHVYDDQIVHSVVPIGVFPEVTGFTDVFLEQLSSLTPAERLEAFSRKVPPPV</sequence>
<evidence type="ECO:0000256" key="4">
    <source>
        <dbReference type="ARBA" id="ARBA00025742"/>
    </source>
</evidence>
<evidence type="ECO:0000313" key="6">
    <source>
        <dbReference type="EMBL" id="TXN29759.1"/>
    </source>
</evidence>
<evidence type="ECO:0000256" key="2">
    <source>
        <dbReference type="ARBA" id="ARBA00022801"/>
    </source>
</evidence>
<keyword evidence="1" id="KW-0479">Metal-binding</keyword>
<dbReference type="InterPro" id="IPR026575">
    <property type="entry name" value="GpdQ/CpdA-like"/>
</dbReference>
<evidence type="ECO:0000313" key="7">
    <source>
        <dbReference type="Proteomes" id="UP000321379"/>
    </source>
</evidence>
<organism evidence="6 7">
    <name type="scientific">Lacisediminihabitans profunda</name>
    <dbReference type="NCBI Taxonomy" id="2594790"/>
    <lineage>
        <taxon>Bacteria</taxon>
        <taxon>Bacillati</taxon>
        <taxon>Actinomycetota</taxon>
        <taxon>Actinomycetes</taxon>
        <taxon>Micrococcales</taxon>
        <taxon>Microbacteriaceae</taxon>
        <taxon>Lacisediminihabitans</taxon>
    </lineage>
</organism>
<evidence type="ECO:0000259" key="5">
    <source>
        <dbReference type="Pfam" id="PF00149"/>
    </source>
</evidence>
<dbReference type="GO" id="GO:0004112">
    <property type="term" value="F:cyclic-nucleotide phosphodiesterase activity"/>
    <property type="evidence" value="ECO:0007669"/>
    <property type="project" value="InterPro"/>
</dbReference>
<dbReference type="InterPro" id="IPR004843">
    <property type="entry name" value="Calcineurin-like_PHP"/>
</dbReference>
<protein>
    <submittedName>
        <fullName evidence="6">Phosphodiesterase</fullName>
    </submittedName>
</protein>
<keyword evidence="2" id="KW-0378">Hydrolase</keyword>
<dbReference type="Gene3D" id="3.60.21.10">
    <property type="match status" value="1"/>
</dbReference>
<dbReference type="InterPro" id="IPR050884">
    <property type="entry name" value="CNP_phosphodiesterase-III"/>
</dbReference>
<dbReference type="CDD" id="cd07402">
    <property type="entry name" value="MPP_GpdQ"/>
    <property type="match status" value="1"/>
</dbReference>
<dbReference type="PANTHER" id="PTHR42988">
    <property type="entry name" value="PHOSPHOHYDROLASE"/>
    <property type="match status" value="1"/>
</dbReference>
<dbReference type="Pfam" id="PF00149">
    <property type="entry name" value="Metallophos"/>
    <property type="match status" value="1"/>
</dbReference>
<dbReference type="RefSeq" id="WP_147783803.1">
    <property type="nucleotide sequence ID" value="NZ_VRMG01000008.1"/>
</dbReference>
<comment type="caution">
    <text evidence="6">The sequence shown here is derived from an EMBL/GenBank/DDBJ whole genome shotgun (WGS) entry which is preliminary data.</text>
</comment>
<dbReference type="PANTHER" id="PTHR42988:SF2">
    <property type="entry name" value="CYCLIC NUCLEOTIDE PHOSPHODIESTERASE CBUA0032-RELATED"/>
    <property type="match status" value="1"/>
</dbReference>
<proteinExistence type="inferred from homology"/>
<dbReference type="AlphaFoldDB" id="A0A5C8UQL8"/>
<name>A0A5C8UQL8_9MICO</name>
<dbReference type="EMBL" id="VRMG01000008">
    <property type="protein sequence ID" value="TXN29759.1"/>
    <property type="molecule type" value="Genomic_DNA"/>
</dbReference>
<dbReference type="GO" id="GO:0046872">
    <property type="term" value="F:metal ion binding"/>
    <property type="evidence" value="ECO:0007669"/>
    <property type="project" value="UniProtKB-KW"/>
</dbReference>
<dbReference type="SUPFAM" id="SSF56300">
    <property type="entry name" value="Metallo-dependent phosphatases"/>
    <property type="match status" value="1"/>
</dbReference>
<keyword evidence="7" id="KW-1185">Reference proteome</keyword>
<accession>A0A5C8UQL8</accession>
<evidence type="ECO:0000256" key="3">
    <source>
        <dbReference type="ARBA" id="ARBA00023004"/>
    </source>
</evidence>